<keyword evidence="3" id="KW-1185">Reference proteome</keyword>
<accession>A0A5C4J6D9</accession>
<dbReference type="InterPro" id="IPR027417">
    <property type="entry name" value="P-loop_NTPase"/>
</dbReference>
<dbReference type="EMBL" id="VCKW01000146">
    <property type="protein sequence ID" value="TMQ93473.1"/>
    <property type="molecule type" value="Genomic_DNA"/>
</dbReference>
<evidence type="ECO:0000256" key="1">
    <source>
        <dbReference type="SAM" id="Phobius"/>
    </source>
</evidence>
<comment type="caution">
    <text evidence="2">The sequence shown here is derived from an EMBL/GenBank/DDBJ whole genome shotgun (WGS) entry which is preliminary data.</text>
</comment>
<protein>
    <submittedName>
        <fullName evidence="2">Uncharacterized protein</fullName>
    </submittedName>
</protein>
<evidence type="ECO:0000313" key="2">
    <source>
        <dbReference type="EMBL" id="TMQ93473.1"/>
    </source>
</evidence>
<dbReference type="RefSeq" id="WP_138647742.1">
    <property type="nucleotide sequence ID" value="NZ_VCKW01000146.1"/>
</dbReference>
<dbReference type="Gene3D" id="3.40.50.300">
    <property type="entry name" value="P-loop containing nucleotide triphosphate hydrolases"/>
    <property type="match status" value="1"/>
</dbReference>
<dbReference type="OrthoDB" id="3349744at2"/>
<reference evidence="2 3" key="1">
    <citation type="submission" date="2019-05" db="EMBL/GenBank/DDBJ databases">
        <title>Draft genome sequence of Actinomadura sp. 14C53.</title>
        <authorList>
            <person name="Saricaoglu S."/>
            <person name="Isik K."/>
        </authorList>
    </citation>
    <scope>NUCLEOTIDE SEQUENCE [LARGE SCALE GENOMIC DNA]</scope>
    <source>
        <strain evidence="2 3">14C53</strain>
    </source>
</reference>
<keyword evidence="1" id="KW-1133">Transmembrane helix</keyword>
<keyword evidence="1" id="KW-0472">Membrane</keyword>
<gene>
    <name evidence="2" type="ORF">ETD83_25540</name>
</gene>
<dbReference type="AlphaFoldDB" id="A0A5C4J6D9"/>
<evidence type="ECO:0000313" key="3">
    <source>
        <dbReference type="Proteomes" id="UP000309174"/>
    </source>
</evidence>
<name>A0A5C4J6D9_9ACTN</name>
<dbReference type="Proteomes" id="UP000309174">
    <property type="component" value="Unassembled WGS sequence"/>
</dbReference>
<feature type="transmembrane region" description="Helical" evidence="1">
    <location>
        <begin position="81"/>
        <end position="99"/>
    </location>
</feature>
<sequence>MLVAAAVAGLGGISKTELTVQAVHIALNRGWFDGGVLPIDLHGYAPESSRLTAQQAVVNLLRCLSVPDEVLPDSFDERVRMYRAILAAYAGLGTPILVVGQRVRRRCRPGRGSW</sequence>
<proteinExistence type="predicted"/>
<organism evidence="2 3">
    <name type="scientific">Actinomadura soli</name>
    <dbReference type="NCBI Taxonomy" id="2508997"/>
    <lineage>
        <taxon>Bacteria</taxon>
        <taxon>Bacillati</taxon>
        <taxon>Actinomycetota</taxon>
        <taxon>Actinomycetes</taxon>
        <taxon>Streptosporangiales</taxon>
        <taxon>Thermomonosporaceae</taxon>
        <taxon>Actinomadura</taxon>
    </lineage>
</organism>
<keyword evidence="1" id="KW-0812">Transmembrane</keyword>